<reference evidence="1 2" key="1">
    <citation type="submission" date="2021-03" db="EMBL/GenBank/DDBJ databases">
        <title>Sequencing the genomes of 1000 actinobacteria strains.</title>
        <authorList>
            <person name="Klenk H.-P."/>
        </authorList>
    </citation>
    <scope>NUCLEOTIDE SEQUENCE [LARGE SCALE GENOMIC DNA]</scope>
    <source>
        <strain evidence="1 2">DSM 46670</strain>
    </source>
</reference>
<proteinExistence type="predicted"/>
<keyword evidence="2" id="KW-1185">Reference proteome</keyword>
<comment type="caution">
    <text evidence="1">The sequence shown here is derived from an EMBL/GenBank/DDBJ whole genome shotgun (WGS) entry which is preliminary data.</text>
</comment>
<dbReference type="EMBL" id="JAGINW010000001">
    <property type="protein sequence ID" value="MBP2326273.1"/>
    <property type="molecule type" value="Genomic_DNA"/>
</dbReference>
<protein>
    <submittedName>
        <fullName evidence="1">Uncharacterized protein</fullName>
    </submittedName>
</protein>
<organism evidence="1 2">
    <name type="scientific">Kibdelosporangium banguiense</name>
    <dbReference type="NCBI Taxonomy" id="1365924"/>
    <lineage>
        <taxon>Bacteria</taxon>
        <taxon>Bacillati</taxon>
        <taxon>Actinomycetota</taxon>
        <taxon>Actinomycetes</taxon>
        <taxon>Pseudonocardiales</taxon>
        <taxon>Pseudonocardiaceae</taxon>
        <taxon>Kibdelosporangium</taxon>
    </lineage>
</organism>
<accession>A0ABS4TQU1</accession>
<evidence type="ECO:0000313" key="2">
    <source>
        <dbReference type="Proteomes" id="UP001519332"/>
    </source>
</evidence>
<dbReference type="Proteomes" id="UP001519332">
    <property type="component" value="Unassembled WGS sequence"/>
</dbReference>
<name>A0ABS4TQU1_9PSEU</name>
<dbReference type="RefSeq" id="WP_209643354.1">
    <property type="nucleotide sequence ID" value="NZ_JAGINW010000001.1"/>
</dbReference>
<sequence length="167" mass="18601">MEDDRELLDRARAGARELVHVARDGDTDGVFQALRRLTERQGIVGSDTRLIVGQLVSASAEMMLQRVGTAPDEVTYAVDLRDDEQFNVPIDELEPPLRATVRALLAELNGLPDEADFQLDLALREQNVPTTLDVVVHSLLWTIGLLEWCEAEQKPAPEWLSSGRLCN</sequence>
<evidence type="ECO:0000313" key="1">
    <source>
        <dbReference type="EMBL" id="MBP2326273.1"/>
    </source>
</evidence>
<gene>
    <name evidence="1" type="ORF">JOF56_006658</name>
</gene>